<dbReference type="InterPro" id="IPR010998">
    <property type="entry name" value="Integrase_recombinase_N"/>
</dbReference>
<accession>A0AAW3TUR8</accession>
<comment type="caution">
    <text evidence="4">The sequence shown here is derived from an EMBL/GenBank/DDBJ whole genome shotgun (WGS) entry which is preliminary data.</text>
</comment>
<keyword evidence="2" id="KW-0233">DNA recombination</keyword>
<reference evidence="4 5" key="1">
    <citation type="submission" date="2020-08" db="EMBL/GenBank/DDBJ databases">
        <title>Genomic Encyclopedia of Type Strains, Phase IV (KMG-IV): sequencing the most valuable type-strain genomes for metagenomic binning, comparative biology and taxonomic classification.</title>
        <authorList>
            <person name="Goeker M."/>
        </authorList>
    </citation>
    <scope>NUCLEOTIDE SEQUENCE [LARGE SCALE GENOMIC DNA]</scope>
    <source>
        <strain evidence="4 5">DSM 15581</strain>
    </source>
</reference>
<dbReference type="Gene3D" id="1.10.443.10">
    <property type="entry name" value="Intergrase catalytic core"/>
    <property type="match status" value="1"/>
</dbReference>
<dbReference type="EMBL" id="JACIDB010000006">
    <property type="protein sequence ID" value="MBB3876441.1"/>
    <property type="molecule type" value="Genomic_DNA"/>
</dbReference>
<evidence type="ECO:0000313" key="5">
    <source>
        <dbReference type="Proteomes" id="UP000528945"/>
    </source>
</evidence>
<evidence type="ECO:0000313" key="4">
    <source>
        <dbReference type="EMBL" id="MBB3876441.1"/>
    </source>
</evidence>
<keyword evidence="1" id="KW-0238">DNA-binding</keyword>
<dbReference type="InterPro" id="IPR013762">
    <property type="entry name" value="Integrase-like_cat_sf"/>
</dbReference>
<sequence length="358" mass="39740">MKNVTERKGLLYFRRKIGGKDTYIRLPDLDDPDFHAEYRRLMEEGPKKEGPAPGTMAALIAAYRGNPEFAALELSTRTNQMRYLDMIVAEIGERGVKGLRPMHIYTMRDRMADTPGKANAWLSVMRALLAYATRIDMRADNPASGIKRLELGEHEPWPADLLRVALEEATPMTRLAIVTGLCSGQRVSDCIRMQYGWIEGGIMEFAQKKTGKDVAVPMHPFWLDELKKLPRRSTTLLYERSGAPFNTTGAIQARLRDLMAMKAVREVHADLVAREVISADATFSFHGLRKNACCYLLELGLSDTETGSILGMSSEMVRHYGKRARALMIARGAAQRVTGGKIVPIAGATASSRPAKNG</sequence>
<name>A0AAW3TUR8_9SPHN</name>
<keyword evidence="5" id="KW-1185">Reference proteome</keyword>
<dbReference type="GO" id="GO:0015074">
    <property type="term" value="P:DNA integration"/>
    <property type="evidence" value="ECO:0007669"/>
    <property type="project" value="InterPro"/>
</dbReference>
<dbReference type="GO" id="GO:0003677">
    <property type="term" value="F:DNA binding"/>
    <property type="evidence" value="ECO:0007669"/>
    <property type="project" value="UniProtKB-KW"/>
</dbReference>
<dbReference type="SUPFAM" id="SSF56349">
    <property type="entry name" value="DNA breaking-rejoining enzymes"/>
    <property type="match status" value="1"/>
</dbReference>
<protein>
    <submittedName>
        <fullName evidence="4">Integrase</fullName>
    </submittedName>
</protein>
<evidence type="ECO:0000259" key="3">
    <source>
        <dbReference type="Pfam" id="PF00589"/>
    </source>
</evidence>
<evidence type="ECO:0000256" key="1">
    <source>
        <dbReference type="ARBA" id="ARBA00023125"/>
    </source>
</evidence>
<dbReference type="GO" id="GO:0006310">
    <property type="term" value="P:DNA recombination"/>
    <property type="evidence" value="ECO:0007669"/>
    <property type="project" value="UniProtKB-KW"/>
</dbReference>
<dbReference type="RefSeq" id="WP_147035868.1">
    <property type="nucleotide sequence ID" value="NZ_JACIDB010000006.1"/>
</dbReference>
<dbReference type="Proteomes" id="UP000528945">
    <property type="component" value="Unassembled WGS sequence"/>
</dbReference>
<evidence type="ECO:0000256" key="2">
    <source>
        <dbReference type="ARBA" id="ARBA00023172"/>
    </source>
</evidence>
<feature type="domain" description="Tyr recombinase" evidence="3">
    <location>
        <begin position="174"/>
        <end position="321"/>
    </location>
</feature>
<gene>
    <name evidence="4" type="ORF">GGR47_002696</name>
</gene>
<dbReference type="Gene3D" id="1.10.150.130">
    <property type="match status" value="1"/>
</dbReference>
<dbReference type="AlphaFoldDB" id="A0AAW3TUR8"/>
<dbReference type="Pfam" id="PF00589">
    <property type="entry name" value="Phage_integrase"/>
    <property type="match status" value="1"/>
</dbReference>
<dbReference type="InterPro" id="IPR002104">
    <property type="entry name" value="Integrase_catalytic"/>
</dbReference>
<proteinExistence type="predicted"/>
<organism evidence="4 5">
    <name type="scientific">Sphingomonas aquatilis</name>
    <dbReference type="NCBI Taxonomy" id="93063"/>
    <lineage>
        <taxon>Bacteria</taxon>
        <taxon>Pseudomonadati</taxon>
        <taxon>Pseudomonadota</taxon>
        <taxon>Alphaproteobacteria</taxon>
        <taxon>Sphingomonadales</taxon>
        <taxon>Sphingomonadaceae</taxon>
        <taxon>Sphingomonas</taxon>
    </lineage>
</organism>
<dbReference type="InterPro" id="IPR011010">
    <property type="entry name" value="DNA_brk_join_enz"/>
</dbReference>